<keyword evidence="10" id="KW-0325">Glycoprotein</keyword>
<feature type="compositionally biased region" description="Basic residues" evidence="11">
    <location>
        <begin position="649"/>
        <end position="658"/>
    </location>
</feature>
<dbReference type="InterPro" id="IPR003439">
    <property type="entry name" value="ABC_transporter-like_ATP-bd"/>
</dbReference>
<evidence type="ECO:0000259" key="14">
    <source>
        <dbReference type="PROSITE" id="PS50929"/>
    </source>
</evidence>
<dbReference type="Proteomes" id="UP000073492">
    <property type="component" value="Unassembled WGS sequence"/>
</dbReference>
<feature type="transmembrane region" description="Helical" evidence="12">
    <location>
        <begin position="826"/>
        <end position="849"/>
    </location>
</feature>
<evidence type="ECO:0000256" key="3">
    <source>
        <dbReference type="ARBA" id="ARBA00022448"/>
    </source>
</evidence>
<evidence type="ECO:0000259" key="13">
    <source>
        <dbReference type="PROSITE" id="PS50893"/>
    </source>
</evidence>
<feature type="transmembrane region" description="Helical" evidence="12">
    <location>
        <begin position="942"/>
        <end position="962"/>
    </location>
</feature>
<feature type="domain" description="ABC transmembrane type-1" evidence="14">
    <location>
        <begin position="58"/>
        <end position="349"/>
    </location>
</feature>
<feature type="domain" description="ABC transporter" evidence="13">
    <location>
        <begin position="1042"/>
        <end position="1281"/>
    </location>
</feature>
<dbReference type="SUPFAM" id="SSF52540">
    <property type="entry name" value="P-loop containing nucleoside triphosphate hydrolases"/>
    <property type="match status" value="2"/>
</dbReference>
<dbReference type="Pfam" id="PF00005">
    <property type="entry name" value="ABC_tran"/>
    <property type="match status" value="2"/>
</dbReference>
<dbReference type="InterPro" id="IPR027417">
    <property type="entry name" value="P-loop_NTPase"/>
</dbReference>
<dbReference type="PROSITE" id="PS50893">
    <property type="entry name" value="ABC_TRANSPORTER_2"/>
    <property type="match status" value="2"/>
</dbReference>
<dbReference type="InterPro" id="IPR039421">
    <property type="entry name" value="Type_1_exporter"/>
</dbReference>
<feature type="transmembrane region" description="Helical" evidence="12">
    <location>
        <begin position="710"/>
        <end position="735"/>
    </location>
</feature>
<keyword evidence="9 12" id="KW-0472">Membrane</keyword>
<keyword evidence="5" id="KW-0677">Repeat</keyword>
<feature type="domain" description="ABC transmembrane type-1" evidence="14">
    <location>
        <begin position="714"/>
        <end position="982"/>
    </location>
</feature>
<dbReference type="PANTHER" id="PTHR43394:SF1">
    <property type="entry name" value="ATP-BINDING CASSETTE SUB-FAMILY B MEMBER 10, MITOCHONDRIAL"/>
    <property type="match status" value="1"/>
</dbReference>
<evidence type="ECO:0000256" key="2">
    <source>
        <dbReference type="ARBA" id="ARBA00007577"/>
    </source>
</evidence>
<feature type="region of interest" description="Disordered" evidence="11">
    <location>
        <begin position="632"/>
        <end position="691"/>
    </location>
</feature>
<dbReference type="PROSITE" id="PS00211">
    <property type="entry name" value="ABC_TRANSPORTER_1"/>
    <property type="match status" value="2"/>
</dbReference>
<comment type="similarity">
    <text evidence="2">Belongs to the ABC transporter superfamily. ABCB family. Multidrug resistance exporter (TC 3.A.1.201) subfamily.</text>
</comment>
<dbReference type="FunFam" id="3.40.50.300:FF:000913">
    <property type="entry name" value="ABC multidrug transporter SitT"/>
    <property type="match status" value="1"/>
</dbReference>
<dbReference type="Gene3D" id="1.20.1560.10">
    <property type="entry name" value="ABC transporter type 1, transmembrane domain"/>
    <property type="match status" value="1"/>
</dbReference>
<dbReference type="PROSITE" id="PS50929">
    <property type="entry name" value="ABC_TM1F"/>
    <property type="match status" value="2"/>
</dbReference>
<dbReference type="PANTHER" id="PTHR43394">
    <property type="entry name" value="ATP-DEPENDENT PERMEASE MDL1, MITOCHONDRIAL"/>
    <property type="match status" value="1"/>
</dbReference>
<evidence type="ECO:0000256" key="11">
    <source>
        <dbReference type="SAM" id="MobiDB-lite"/>
    </source>
</evidence>
<dbReference type="GO" id="GO:0015421">
    <property type="term" value="F:ABC-type oligopeptide transporter activity"/>
    <property type="evidence" value="ECO:0007669"/>
    <property type="project" value="TreeGrafter"/>
</dbReference>
<organism evidence="15 16">
    <name type="scientific">Pseudocercospora musae</name>
    <dbReference type="NCBI Taxonomy" id="113226"/>
    <lineage>
        <taxon>Eukaryota</taxon>
        <taxon>Fungi</taxon>
        <taxon>Dikarya</taxon>
        <taxon>Ascomycota</taxon>
        <taxon>Pezizomycotina</taxon>
        <taxon>Dothideomycetes</taxon>
        <taxon>Dothideomycetidae</taxon>
        <taxon>Mycosphaerellales</taxon>
        <taxon>Mycosphaerellaceae</taxon>
        <taxon>Pseudocercospora</taxon>
    </lineage>
</organism>
<feature type="transmembrane region" description="Helical" evidence="12">
    <location>
        <begin position="207"/>
        <end position="227"/>
    </location>
</feature>
<dbReference type="GO" id="GO:0090374">
    <property type="term" value="P:oligopeptide export from mitochondrion"/>
    <property type="evidence" value="ECO:0007669"/>
    <property type="project" value="TreeGrafter"/>
</dbReference>
<keyword evidence="16" id="KW-1185">Reference proteome</keyword>
<comment type="caution">
    <text evidence="15">The sequence shown here is derived from an EMBL/GenBank/DDBJ whole genome shotgun (WGS) entry which is preliminary data.</text>
</comment>
<evidence type="ECO:0000256" key="7">
    <source>
        <dbReference type="ARBA" id="ARBA00022840"/>
    </source>
</evidence>
<dbReference type="GO" id="GO:0005743">
    <property type="term" value="C:mitochondrial inner membrane"/>
    <property type="evidence" value="ECO:0007669"/>
    <property type="project" value="TreeGrafter"/>
</dbReference>
<protein>
    <recommendedName>
        <fullName evidence="17">ABC transporter domain-containing protein</fullName>
    </recommendedName>
</protein>
<evidence type="ECO:0008006" key="17">
    <source>
        <dbReference type="Google" id="ProtNLM"/>
    </source>
</evidence>
<dbReference type="InterPro" id="IPR011527">
    <property type="entry name" value="ABC1_TM_dom"/>
</dbReference>
<reference evidence="15 16" key="1">
    <citation type="submission" date="2015-07" db="EMBL/GenBank/DDBJ databases">
        <title>Comparative genomics of the Sigatoka disease complex on banana suggests a link between parallel evolutionary changes in Pseudocercospora fijiensis and Pseudocercospora eumusae and increased virulence on the banana host.</title>
        <authorList>
            <person name="Chang T.-C."/>
            <person name="Salvucci A."/>
            <person name="Crous P.W."/>
            <person name="Stergiopoulos I."/>
        </authorList>
    </citation>
    <scope>NUCLEOTIDE SEQUENCE [LARGE SCALE GENOMIC DNA]</scope>
    <source>
        <strain evidence="15 16">CBS 116634</strain>
    </source>
</reference>
<evidence type="ECO:0000256" key="12">
    <source>
        <dbReference type="SAM" id="Phobius"/>
    </source>
</evidence>
<keyword evidence="4 12" id="KW-0812">Transmembrane</keyword>
<dbReference type="STRING" id="113226.A0A139IFZ3"/>
<feature type="transmembrane region" description="Helical" evidence="12">
    <location>
        <begin position="855"/>
        <end position="875"/>
    </location>
</feature>
<comment type="subcellular location">
    <subcellularLocation>
        <location evidence="1">Membrane</location>
        <topology evidence="1">Multi-pass membrane protein</topology>
    </subcellularLocation>
</comment>
<evidence type="ECO:0000256" key="5">
    <source>
        <dbReference type="ARBA" id="ARBA00022737"/>
    </source>
</evidence>
<dbReference type="GO" id="GO:0005524">
    <property type="term" value="F:ATP binding"/>
    <property type="evidence" value="ECO:0007669"/>
    <property type="project" value="UniProtKB-KW"/>
</dbReference>
<dbReference type="InterPro" id="IPR003593">
    <property type="entry name" value="AAA+_ATPase"/>
</dbReference>
<dbReference type="EMBL" id="LFZO01000115">
    <property type="protein sequence ID" value="KXT13502.1"/>
    <property type="molecule type" value="Genomic_DNA"/>
</dbReference>
<dbReference type="CDD" id="cd18577">
    <property type="entry name" value="ABC_6TM_Pgp_ABCB1_D1_like"/>
    <property type="match status" value="1"/>
</dbReference>
<dbReference type="InterPro" id="IPR036640">
    <property type="entry name" value="ABC1_TM_sf"/>
</dbReference>
<keyword evidence="7" id="KW-0067">ATP-binding</keyword>
<dbReference type="InterPro" id="IPR017871">
    <property type="entry name" value="ABC_transporter-like_CS"/>
</dbReference>
<sequence length="1296" mass="142246">MRTASRQLDVLEMRTLDSAAAAAPAYTDHVRHSVNPPRIVHFHDLFRFASKRDWVIIALGSLCALTKGSFRPLLMLAVGNVTATFRQYHVGKASAVDFLHEIAESALLCCYLGLAILFTSYTASAAFVYTGQSISDKIRAKYMHSILRQDIEYFEVVGAGKIAMRAVDKTEAIQCAISERVPEALTRISTLLASCTIGLTRNWRLSLILLSGFVPSAAAVAAARVLVKRLEQRSETVTDEAASFVGEVFANIENTMAFGTQEKLTRRFNDRFASGISKASFRADLAMYMSRALNTTVSFFIIALGFWQGNRYIVSGQASISEVVTIVLIFSIGVRSASGFGASVRLSAAATTAARDLYDVIDGLNDRKIDGAQSIIPSLAHGQGVAIEFCNVNHAYASYRRVTVLQDLSLRILPGKLTAIIGPSGSGKSTLIGLIQRFYEPSVGQILFGNHDLRSIDVCWLRNQCALVSQEPFLFEGTVTDNVRYGLHDACNSMSEKDIREKVEQACRLAEAHDFVMQLPELYDTQVGRRGDFLSVGQRQRIAIARAVVGEPKVLLLDEPCSALDAENARAVEASILNAAQGRTTIMVAHHLETIRHADDIIVMNSGSIVEQGTHADLIKRPNGTYRALVERQGLTTASTPEKLESRARQRHRARPRRNVVSTEDKSPTQAENRETHSQGQEARRRPQYQSQPSSWTLNKFVARLGQKDLVYIVLHLVACSAIASLRPIAAIFFANCIASLARPASELHRSPSALNLWCGMYTVLAGAAFAAYSVSGISAALGQNRLVRRARGLFFHLALRQDSRYFETHAPISLTLVMMGDMKCLGGLSAIGLSPTYTGISSLLLYLVLALANAWKLALVCASPIPVVLGMVILRKRVLPRFRRQMNVLYQTPAAFLGEVCTASAMKTVVSLACEKRVEEQYLREIKTQGAKLIRGRQKNALTDAGAESLTFFCMALAIWYGGQLVAGKDHYTIKQVFICVKALTLGMQELAAGRLSSHDPQIRRGRRAAAQLRTLTLRSPEIDVSSACGGVPEQPWPLSIKFCNLSFRYSSRSDWVIKDFNLEIQPGQHVAFVGSSGCGKSTLIALLERFYDPQEGKILVHGKDIKEYNLVSYRSALSLVSQEAKLYQTTIRENLLLGLESNTIPESELVQACKDASVYGFLMSLPDGLDTAIGTHGSTLSGGQKQRLSIARALLRKPRLLLLDEATAALDQENENAVKAALDLCAANRTRTTITVTHRLNTVRNADVICVVDGGSVLECGSFDDLWLKRGAFWEMARLQNVQNDVVPDQCEHT</sequence>
<feature type="transmembrane region" description="Helical" evidence="12">
    <location>
        <begin position="755"/>
        <end position="782"/>
    </location>
</feature>
<evidence type="ECO:0000256" key="1">
    <source>
        <dbReference type="ARBA" id="ARBA00004141"/>
    </source>
</evidence>
<evidence type="ECO:0000256" key="8">
    <source>
        <dbReference type="ARBA" id="ARBA00022989"/>
    </source>
</evidence>
<gene>
    <name evidence="15" type="ORF">AC579_2064</name>
</gene>
<dbReference type="Gene3D" id="3.40.50.300">
    <property type="entry name" value="P-loop containing nucleotide triphosphate hydrolases"/>
    <property type="match status" value="2"/>
</dbReference>
<dbReference type="GO" id="GO:0016887">
    <property type="term" value="F:ATP hydrolysis activity"/>
    <property type="evidence" value="ECO:0007669"/>
    <property type="project" value="InterPro"/>
</dbReference>
<evidence type="ECO:0000256" key="9">
    <source>
        <dbReference type="ARBA" id="ARBA00023136"/>
    </source>
</evidence>
<name>A0A139IFZ3_9PEZI</name>
<evidence type="ECO:0000256" key="6">
    <source>
        <dbReference type="ARBA" id="ARBA00022741"/>
    </source>
</evidence>
<dbReference type="Pfam" id="PF00664">
    <property type="entry name" value="ABC_membrane"/>
    <property type="match status" value="2"/>
</dbReference>
<proteinExistence type="inferred from homology"/>
<dbReference type="OrthoDB" id="6500128at2759"/>
<keyword evidence="6" id="KW-0547">Nucleotide-binding</keyword>
<feature type="transmembrane region" description="Helical" evidence="12">
    <location>
        <begin position="288"/>
        <end position="307"/>
    </location>
</feature>
<evidence type="ECO:0000256" key="4">
    <source>
        <dbReference type="ARBA" id="ARBA00022692"/>
    </source>
</evidence>
<feature type="domain" description="ABC transporter" evidence="13">
    <location>
        <begin position="387"/>
        <end position="631"/>
    </location>
</feature>
<dbReference type="SMART" id="SM00382">
    <property type="entry name" value="AAA"/>
    <property type="match status" value="2"/>
</dbReference>
<keyword evidence="8 12" id="KW-1133">Transmembrane helix</keyword>
<dbReference type="SUPFAM" id="SSF90123">
    <property type="entry name" value="ABC transporter transmembrane region"/>
    <property type="match status" value="2"/>
</dbReference>
<feature type="compositionally biased region" description="Basic and acidic residues" evidence="11">
    <location>
        <begin position="663"/>
        <end position="685"/>
    </location>
</feature>
<evidence type="ECO:0000313" key="15">
    <source>
        <dbReference type="EMBL" id="KXT13502.1"/>
    </source>
</evidence>
<evidence type="ECO:0000313" key="16">
    <source>
        <dbReference type="Proteomes" id="UP000073492"/>
    </source>
</evidence>
<feature type="transmembrane region" description="Helical" evidence="12">
    <location>
        <begin position="108"/>
        <end position="129"/>
    </location>
</feature>
<dbReference type="FunFam" id="3.40.50.300:FF:000240">
    <property type="entry name" value="ABC transporter B family member 20"/>
    <property type="match status" value="1"/>
</dbReference>
<evidence type="ECO:0000256" key="10">
    <source>
        <dbReference type="ARBA" id="ARBA00023180"/>
    </source>
</evidence>
<accession>A0A139IFZ3</accession>
<keyword evidence="3" id="KW-0813">Transport</keyword>